<dbReference type="RefSeq" id="WP_269041626.1">
    <property type="nucleotide sequence ID" value="NZ_CP114040.1"/>
</dbReference>
<name>A0ABY7HJQ5_9BACT</name>
<protein>
    <submittedName>
        <fullName evidence="2">Uncharacterized protein</fullName>
    </submittedName>
</protein>
<keyword evidence="3" id="KW-1185">Reference proteome</keyword>
<organism evidence="2 3">
    <name type="scientific">Nannocystis punicea</name>
    <dbReference type="NCBI Taxonomy" id="2995304"/>
    <lineage>
        <taxon>Bacteria</taxon>
        <taxon>Pseudomonadati</taxon>
        <taxon>Myxococcota</taxon>
        <taxon>Polyangia</taxon>
        <taxon>Nannocystales</taxon>
        <taxon>Nannocystaceae</taxon>
        <taxon>Nannocystis</taxon>
    </lineage>
</organism>
<evidence type="ECO:0000313" key="3">
    <source>
        <dbReference type="Proteomes" id="UP001164459"/>
    </source>
</evidence>
<gene>
    <name evidence="2" type="ORF">O0S08_24315</name>
</gene>
<keyword evidence="1" id="KW-0732">Signal</keyword>
<dbReference type="Proteomes" id="UP001164459">
    <property type="component" value="Chromosome"/>
</dbReference>
<dbReference type="EMBL" id="CP114040">
    <property type="protein sequence ID" value="WAS99265.1"/>
    <property type="molecule type" value="Genomic_DNA"/>
</dbReference>
<evidence type="ECO:0000313" key="2">
    <source>
        <dbReference type="EMBL" id="WAS99265.1"/>
    </source>
</evidence>
<proteinExistence type="predicted"/>
<evidence type="ECO:0000256" key="1">
    <source>
        <dbReference type="SAM" id="SignalP"/>
    </source>
</evidence>
<reference evidence="2" key="1">
    <citation type="submission" date="2022-11" db="EMBL/GenBank/DDBJ databases">
        <title>Minimal conservation of predation-associated metabolite biosynthetic gene clusters underscores biosynthetic potential of Myxococcota including descriptions for ten novel species: Archangium lansinium sp. nov., Myxococcus landrumus sp. nov., Nannocystis bai.</title>
        <authorList>
            <person name="Ahearne A."/>
            <person name="Stevens C."/>
            <person name="Dowd S."/>
        </authorList>
    </citation>
    <scope>NUCLEOTIDE SEQUENCE</scope>
    <source>
        <strain evidence="2">Fl3</strain>
    </source>
</reference>
<feature type="chain" id="PRO_5047430486" evidence="1">
    <location>
        <begin position="20"/>
        <end position="220"/>
    </location>
</feature>
<sequence length="220" mass="22172">MHSPSLCALLLAVAAVAPACVLSPEFVGATLTEAASNGTAASATTVVEEGASVSSTTAVESVTTGTPTTSATSGVPAAGAYGSFCELAGITFVPESTVITPQPECDGGICLVVSDDGPLACDFDFECAEEAEGSVCAPSRGFCTLSPAFLEANTRCTQTCELDEDCPDLPGCATGFRCATITFLGPLCCQKVCACKDHLYDLQADDADAYCAIAADEACS</sequence>
<feature type="signal peptide" evidence="1">
    <location>
        <begin position="1"/>
        <end position="19"/>
    </location>
</feature>
<accession>A0ABY7HJQ5</accession>